<dbReference type="AlphaFoldDB" id="A0A7Y9R2C2"/>
<evidence type="ECO:0000313" key="1">
    <source>
        <dbReference type="EMBL" id="NYG34984.1"/>
    </source>
</evidence>
<proteinExistence type="predicted"/>
<protein>
    <recommendedName>
        <fullName evidence="3">DUF4936 family protein</fullName>
    </recommendedName>
</protein>
<evidence type="ECO:0008006" key="3">
    <source>
        <dbReference type="Google" id="ProtNLM"/>
    </source>
</evidence>
<dbReference type="RefSeq" id="WP_179635555.1">
    <property type="nucleotide sequence ID" value="NZ_CAXYYM010000041.1"/>
</dbReference>
<dbReference type="Pfam" id="PF16290">
    <property type="entry name" value="DUF4936"/>
    <property type="match status" value="1"/>
</dbReference>
<accession>A0A7Y9R2C2</accession>
<sequence>MTMSVSVSGGELYVYYRVPRADSGQAQTELFAVQEKLQERFPALQSQWLQRLENRDEMLTWMEIHRAPGGLDASTVAHICEMLMPWPSVRVGPRHVEVFASLPDRGAL</sequence>
<name>A0A7Y9R2C2_9BURK</name>
<evidence type="ECO:0000313" key="2">
    <source>
        <dbReference type="Proteomes" id="UP000518288"/>
    </source>
</evidence>
<reference evidence="1 2" key="1">
    <citation type="submission" date="2020-07" db="EMBL/GenBank/DDBJ databases">
        <title>Genomic Encyclopedia of Archaeal and Bacterial Type Strains, Phase II (KMG-II): from individual species to whole genera.</title>
        <authorList>
            <person name="Goeker M."/>
        </authorList>
    </citation>
    <scope>NUCLEOTIDE SEQUENCE [LARGE SCALE GENOMIC DNA]</scope>
    <source>
        <strain evidence="1 2">DSM 21226</strain>
    </source>
</reference>
<gene>
    <name evidence="1" type="ORF">BDD16_003970</name>
</gene>
<dbReference type="Proteomes" id="UP000518288">
    <property type="component" value="Unassembled WGS sequence"/>
</dbReference>
<dbReference type="InterPro" id="IPR032556">
    <property type="entry name" value="DUF4936"/>
</dbReference>
<comment type="caution">
    <text evidence="1">The sequence shown here is derived from an EMBL/GenBank/DDBJ whole genome shotgun (WGS) entry which is preliminary data.</text>
</comment>
<keyword evidence="2" id="KW-1185">Reference proteome</keyword>
<dbReference type="EMBL" id="JACCFH010000001">
    <property type="protein sequence ID" value="NYG34984.1"/>
    <property type="molecule type" value="Genomic_DNA"/>
</dbReference>
<organism evidence="1 2">
    <name type="scientific">Sphaerotilus montanus</name>
    <dbReference type="NCBI Taxonomy" id="522889"/>
    <lineage>
        <taxon>Bacteria</taxon>
        <taxon>Pseudomonadati</taxon>
        <taxon>Pseudomonadota</taxon>
        <taxon>Betaproteobacteria</taxon>
        <taxon>Burkholderiales</taxon>
        <taxon>Sphaerotilaceae</taxon>
        <taxon>Sphaerotilus</taxon>
    </lineage>
</organism>